<dbReference type="CDD" id="cd06186">
    <property type="entry name" value="NOX_Duox_like_FAD_NADP"/>
    <property type="match status" value="1"/>
</dbReference>
<feature type="transmembrane region" description="Helical" evidence="6">
    <location>
        <begin position="498"/>
        <end position="521"/>
    </location>
</feature>
<dbReference type="SUPFAM" id="SSF52343">
    <property type="entry name" value="Ferredoxin reductase-like, C-terminal NADP-linked domain"/>
    <property type="match status" value="1"/>
</dbReference>
<dbReference type="GO" id="GO:0016491">
    <property type="term" value="F:oxidoreductase activity"/>
    <property type="evidence" value="ECO:0007669"/>
    <property type="project" value="UniProtKB-KW"/>
</dbReference>
<dbReference type="Pfam" id="PF01794">
    <property type="entry name" value="Ferric_reduct"/>
    <property type="match status" value="1"/>
</dbReference>
<keyword evidence="4" id="KW-0560">Oxidoreductase</keyword>
<evidence type="ECO:0000256" key="2">
    <source>
        <dbReference type="ARBA" id="ARBA00022692"/>
    </source>
</evidence>
<feature type="transmembrane region" description="Helical" evidence="6">
    <location>
        <begin position="217"/>
        <end position="236"/>
    </location>
</feature>
<sequence length="660" mass="71217">MAVAFAAVGLLWLELARRQSTPGERTREPSFGSKVASTVRRVLAYRVPPRGLWRALLGPGGLSLLDLFLILLCIAKFFGLLGRADLLLLFFPLARCNFLHWLIGADFSTLVKYHRWLGYGTILMFTLHGVTYLGWYSHEKLRMSDMLNWGMNGYPILYPGAGVNRLAGLIALIAGWGLVLGTIPAVRRRFFALWHASHVLAAVVFLIFGFMHRKDIAIFIMPGMFLYLLDVVLRTIQQNFNSTAVSASPDCTSAASHAVVSPNGSMLTLTLKCKEDLRFSGSDIVFLNAPSISWWTWHPFTVASSSASGSIVLHIKKHSGWTKSLIARLSSDAAPVKLHVSGPYHSANRQLLSRFDRYVFIAGGAGVTPVLGMLNELIAARQQLQQARAAAGSEGCEKGNDDPRVTLVWVSRSTDELSTLPDGVLHEASRGKDGWLDLQLFWTSSGSRDNQTAGTEEGDVINGATKAVVLHINRLPSATGATQDAARPLAHPYMLHPLLWVAAVILSFAGGFGGTMAYQVYDSHKARTVRYREDFSYVGLLQFAALGVGCTVGPAVLFLVAHIWSSADSLRFSTKPSASQVGIAAFLKTGRPEVAAILQGIASGDGGEAAALQAGRGVGVFVGGPPALVAAVDEACAALNGVWGRAGRVYLEPHILTQEL</sequence>
<feature type="transmembrane region" description="Helical" evidence="6">
    <location>
        <begin position="52"/>
        <end position="74"/>
    </location>
</feature>
<protein>
    <recommendedName>
        <fullName evidence="7">FAD-binding FR-type domain-containing protein</fullName>
    </recommendedName>
</protein>
<dbReference type="AlphaFoldDB" id="A0A150GAL9"/>
<dbReference type="Pfam" id="PF08022">
    <property type="entry name" value="FAD_binding_8"/>
    <property type="match status" value="1"/>
</dbReference>
<comment type="caution">
    <text evidence="8">The sequence shown here is derived from an EMBL/GenBank/DDBJ whole genome shotgun (WGS) entry which is preliminary data.</text>
</comment>
<evidence type="ECO:0000256" key="6">
    <source>
        <dbReference type="SAM" id="Phobius"/>
    </source>
</evidence>
<dbReference type="InterPro" id="IPR017927">
    <property type="entry name" value="FAD-bd_FR_type"/>
</dbReference>
<evidence type="ECO:0000313" key="8">
    <source>
        <dbReference type="EMBL" id="KXZ46615.1"/>
    </source>
</evidence>
<feature type="transmembrane region" description="Helical" evidence="6">
    <location>
        <begin position="541"/>
        <end position="564"/>
    </location>
</feature>
<keyword evidence="5 6" id="KW-0472">Membrane</keyword>
<dbReference type="InterPro" id="IPR039261">
    <property type="entry name" value="FNR_nucleotide-bd"/>
</dbReference>
<dbReference type="InterPro" id="IPR013121">
    <property type="entry name" value="Fe_red_NAD-bd_6"/>
</dbReference>
<evidence type="ECO:0000256" key="3">
    <source>
        <dbReference type="ARBA" id="ARBA00022989"/>
    </source>
</evidence>
<dbReference type="Pfam" id="PF08030">
    <property type="entry name" value="NAD_binding_6"/>
    <property type="match status" value="1"/>
</dbReference>
<dbReference type="GO" id="GO:0005886">
    <property type="term" value="C:plasma membrane"/>
    <property type="evidence" value="ECO:0007669"/>
    <property type="project" value="TreeGrafter"/>
</dbReference>
<feature type="transmembrane region" description="Helical" evidence="6">
    <location>
        <begin position="358"/>
        <end position="378"/>
    </location>
</feature>
<dbReference type="Gene3D" id="3.40.50.80">
    <property type="entry name" value="Nucleotide-binding domain of ferredoxin-NADP reductase (FNR) module"/>
    <property type="match status" value="1"/>
</dbReference>
<accession>A0A150GAL9</accession>
<evidence type="ECO:0000259" key="7">
    <source>
        <dbReference type="PROSITE" id="PS51384"/>
    </source>
</evidence>
<organism evidence="8 9">
    <name type="scientific">Gonium pectorale</name>
    <name type="common">Green alga</name>
    <dbReference type="NCBI Taxonomy" id="33097"/>
    <lineage>
        <taxon>Eukaryota</taxon>
        <taxon>Viridiplantae</taxon>
        <taxon>Chlorophyta</taxon>
        <taxon>core chlorophytes</taxon>
        <taxon>Chlorophyceae</taxon>
        <taxon>CS clade</taxon>
        <taxon>Chlamydomonadales</taxon>
        <taxon>Volvocaceae</taxon>
        <taxon>Gonium</taxon>
    </lineage>
</organism>
<dbReference type="PROSITE" id="PS51384">
    <property type="entry name" value="FAD_FR"/>
    <property type="match status" value="1"/>
</dbReference>
<comment type="subcellular location">
    <subcellularLocation>
        <location evidence="1">Membrane</location>
        <topology evidence="1">Multi-pass membrane protein</topology>
    </subcellularLocation>
</comment>
<dbReference type="SFLD" id="SFLDS00052">
    <property type="entry name" value="Ferric_Reductase_Domain"/>
    <property type="match status" value="1"/>
</dbReference>
<dbReference type="InterPro" id="IPR050369">
    <property type="entry name" value="RBOH/FRE"/>
</dbReference>
<dbReference type="InterPro" id="IPR013130">
    <property type="entry name" value="Fe3_Rdtase_TM_dom"/>
</dbReference>
<evidence type="ECO:0000313" key="9">
    <source>
        <dbReference type="Proteomes" id="UP000075714"/>
    </source>
</evidence>
<proteinExistence type="predicted"/>
<evidence type="ECO:0000256" key="4">
    <source>
        <dbReference type="ARBA" id="ARBA00023002"/>
    </source>
</evidence>
<keyword evidence="9" id="KW-1185">Reference proteome</keyword>
<dbReference type="SFLD" id="SFLDG01168">
    <property type="entry name" value="Ferric_reductase_subgroup_(FRE"/>
    <property type="match status" value="1"/>
</dbReference>
<dbReference type="STRING" id="33097.A0A150GAL9"/>
<dbReference type="PANTHER" id="PTHR11972">
    <property type="entry name" value="NADPH OXIDASE"/>
    <property type="match status" value="1"/>
</dbReference>
<feature type="transmembrane region" description="Helical" evidence="6">
    <location>
        <begin position="116"/>
        <end position="135"/>
    </location>
</feature>
<dbReference type="OrthoDB" id="167398at2759"/>
<dbReference type="InterPro" id="IPR013112">
    <property type="entry name" value="FAD-bd_8"/>
</dbReference>
<feature type="transmembrane region" description="Helical" evidence="6">
    <location>
        <begin position="156"/>
        <end position="179"/>
    </location>
</feature>
<keyword evidence="2 6" id="KW-0812">Transmembrane</keyword>
<evidence type="ECO:0000256" key="1">
    <source>
        <dbReference type="ARBA" id="ARBA00004141"/>
    </source>
</evidence>
<feature type="transmembrane region" description="Helical" evidence="6">
    <location>
        <begin position="191"/>
        <end position="210"/>
    </location>
</feature>
<feature type="transmembrane region" description="Helical" evidence="6">
    <location>
        <begin position="86"/>
        <end position="104"/>
    </location>
</feature>
<gene>
    <name evidence="8" type="ORF">GPECTOR_42g826</name>
</gene>
<reference evidence="9" key="1">
    <citation type="journal article" date="2016" name="Nat. Commun.">
        <title>The Gonium pectorale genome demonstrates co-option of cell cycle regulation during the evolution of multicellularity.</title>
        <authorList>
            <person name="Hanschen E.R."/>
            <person name="Marriage T.N."/>
            <person name="Ferris P.J."/>
            <person name="Hamaji T."/>
            <person name="Toyoda A."/>
            <person name="Fujiyama A."/>
            <person name="Neme R."/>
            <person name="Noguchi H."/>
            <person name="Minakuchi Y."/>
            <person name="Suzuki M."/>
            <person name="Kawai-Toyooka H."/>
            <person name="Smith D.R."/>
            <person name="Sparks H."/>
            <person name="Anderson J."/>
            <person name="Bakaric R."/>
            <person name="Luria V."/>
            <person name="Karger A."/>
            <person name="Kirschner M.W."/>
            <person name="Durand P.M."/>
            <person name="Michod R.E."/>
            <person name="Nozaki H."/>
            <person name="Olson B.J."/>
        </authorList>
    </citation>
    <scope>NUCLEOTIDE SEQUENCE [LARGE SCALE GENOMIC DNA]</scope>
    <source>
        <strain evidence="9">NIES-2863</strain>
    </source>
</reference>
<dbReference type="Proteomes" id="UP000075714">
    <property type="component" value="Unassembled WGS sequence"/>
</dbReference>
<dbReference type="PANTHER" id="PTHR11972:SF69">
    <property type="entry name" value="FERRIC REDUCTION OXIDASE 6-RELATED"/>
    <property type="match status" value="1"/>
</dbReference>
<dbReference type="EMBL" id="LSYV01000043">
    <property type="protein sequence ID" value="KXZ46615.1"/>
    <property type="molecule type" value="Genomic_DNA"/>
</dbReference>
<evidence type="ECO:0000256" key="5">
    <source>
        <dbReference type="ARBA" id="ARBA00023136"/>
    </source>
</evidence>
<feature type="domain" description="FAD-binding FR-type" evidence="7">
    <location>
        <begin position="246"/>
        <end position="350"/>
    </location>
</feature>
<keyword evidence="3 6" id="KW-1133">Transmembrane helix</keyword>
<name>A0A150GAL9_GONPE</name>